<dbReference type="Proteomes" id="UP001472677">
    <property type="component" value="Unassembled WGS sequence"/>
</dbReference>
<accession>A0ABR2ECA6</accession>
<name>A0ABR2ECA6_9ROSI</name>
<evidence type="ECO:0000313" key="2">
    <source>
        <dbReference type="Proteomes" id="UP001472677"/>
    </source>
</evidence>
<comment type="caution">
    <text evidence="1">The sequence shown here is derived from an EMBL/GenBank/DDBJ whole genome shotgun (WGS) entry which is preliminary data.</text>
</comment>
<sequence length="100" mass="10645">MRLKVLSLVEIVVQDEVTGRDGVASVRHMNGAVASSIVVVPTSVSLDPSTHVVVKVVDRMNADTIAVEGVHPRESSPIGDDVMLCFGEGCVLFVLIYVNV</sequence>
<reference evidence="1 2" key="1">
    <citation type="journal article" date="2024" name="G3 (Bethesda)">
        <title>Genome assembly of Hibiscus sabdariffa L. provides insights into metabolisms of medicinal natural products.</title>
        <authorList>
            <person name="Kim T."/>
        </authorList>
    </citation>
    <scope>NUCLEOTIDE SEQUENCE [LARGE SCALE GENOMIC DNA]</scope>
    <source>
        <strain evidence="1">TK-2024</strain>
        <tissue evidence="1">Old leaves</tissue>
    </source>
</reference>
<keyword evidence="2" id="KW-1185">Reference proteome</keyword>
<gene>
    <name evidence="1" type="ORF">V6N12_009974</name>
</gene>
<proteinExistence type="predicted"/>
<protein>
    <submittedName>
        <fullName evidence="1">Uncharacterized protein</fullName>
    </submittedName>
</protein>
<evidence type="ECO:0000313" key="1">
    <source>
        <dbReference type="EMBL" id="KAK8557749.1"/>
    </source>
</evidence>
<dbReference type="EMBL" id="JBBPBM010000016">
    <property type="protein sequence ID" value="KAK8557749.1"/>
    <property type="molecule type" value="Genomic_DNA"/>
</dbReference>
<organism evidence="1 2">
    <name type="scientific">Hibiscus sabdariffa</name>
    <name type="common">roselle</name>
    <dbReference type="NCBI Taxonomy" id="183260"/>
    <lineage>
        <taxon>Eukaryota</taxon>
        <taxon>Viridiplantae</taxon>
        <taxon>Streptophyta</taxon>
        <taxon>Embryophyta</taxon>
        <taxon>Tracheophyta</taxon>
        <taxon>Spermatophyta</taxon>
        <taxon>Magnoliopsida</taxon>
        <taxon>eudicotyledons</taxon>
        <taxon>Gunneridae</taxon>
        <taxon>Pentapetalae</taxon>
        <taxon>rosids</taxon>
        <taxon>malvids</taxon>
        <taxon>Malvales</taxon>
        <taxon>Malvaceae</taxon>
        <taxon>Malvoideae</taxon>
        <taxon>Hibiscus</taxon>
    </lineage>
</organism>